<gene>
    <name evidence="2" type="ORF">SAMEA4412692_00718</name>
</gene>
<sequence>MNKSKNSIKNIDLFHATTILMILVGIVRLFLNDFAISVWLFLVAWLGVGVYAYCKTKTAYIANMFVIIVAMFGIVILGDWLHLFPTSSDGWLLILSSIIVAEGIRKTLERVD</sequence>
<feature type="transmembrane region" description="Helical" evidence="1">
    <location>
        <begin position="61"/>
        <end position="84"/>
    </location>
</feature>
<protein>
    <submittedName>
        <fullName evidence="2">Uncharacterized protein</fullName>
    </submittedName>
</protein>
<dbReference type="RefSeq" id="WP_018372614.1">
    <property type="nucleotide sequence ID" value="NZ_LT906439.1"/>
</dbReference>
<dbReference type="Proteomes" id="UP000215185">
    <property type="component" value="Chromosome 1"/>
</dbReference>
<dbReference type="STRING" id="1123308.GCA_000380085_00061"/>
<accession>A0A239SSC4</accession>
<proteinExistence type="predicted"/>
<keyword evidence="1" id="KW-1133">Transmembrane helix</keyword>
<feature type="transmembrane region" description="Helical" evidence="1">
    <location>
        <begin position="12"/>
        <end position="30"/>
    </location>
</feature>
<dbReference type="KEGG" id="smen:SAMEA4412692_0718"/>
<organism evidence="2 3">
    <name type="scientific">Streptococcus merionis</name>
    <dbReference type="NCBI Taxonomy" id="400065"/>
    <lineage>
        <taxon>Bacteria</taxon>
        <taxon>Bacillati</taxon>
        <taxon>Bacillota</taxon>
        <taxon>Bacilli</taxon>
        <taxon>Lactobacillales</taxon>
        <taxon>Streptococcaceae</taxon>
        <taxon>Streptococcus</taxon>
    </lineage>
</organism>
<keyword evidence="1" id="KW-0472">Membrane</keyword>
<keyword evidence="3" id="KW-1185">Reference proteome</keyword>
<dbReference type="EMBL" id="LT906439">
    <property type="protein sequence ID" value="SNU87624.1"/>
    <property type="molecule type" value="Genomic_DNA"/>
</dbReference>
<evidence type="ECO:0000313" key="2">
    <source>
        <dbReference type="EMBL" id="SNU87624.1"/>
    </source>
</evidence>
<feature type="transmembrane region" description="Helical" evidence="1">
    <location>
        <begin position="36"/>
        <end position="54"/>
    </location>
</feature>
<keyword evidence="1" id="KW-0812">Transmembrane</keyword>
<evidence type="ECO:0000256" key="1">
    <source>
        <dbReference type="SAM" id="Phobius"/>
    </source>
</evidence>
<evidence type="ECO:0000313" key="3">
    <source>
        <dbReference type="Proteomes" id="UP000215185"/>
    </source>
</evidence>
<reference evidence="2 3" key="1">
    <citation type="submission" date="2017-06" db="EMBL/GenBank/DDBJ databases">
        <authorList>
            <consortium name="Pathogen Informatics"/>
        </authorList>
    </citation>
    <scope>NUCLEOTIDE SEQUENCE [LARGE SCALE GENOMIC DNA]</scope>
    <source>
        <strain evidence="2 3">NCTC13788</strain>
    </source>
</reference>
<name>A0A239SSC4_9STRE</name>
<dbReference type="AlphaFoldDB" id="A0A239SSC4"/>